<gene>
    <name evidence="2" type="ORF">ACFOKF_06815</name>
</gene>
<dbReference type="InterPro" id="IPR014555">
    <property type="entry name" value="RecF-like"/>
</dbReference>
<proteinExistence type="predicted"/>
<dbReference type="PANTHER" id="PTHR32182">
    <property type="entry name" value="DNA REPLICATION AND REPAIR PROTEIN RECF"/>
    <property type="match status" value="1"/>
</dbReference>
<evidence type="ECO:0000259" key="1">
    <source>
        <dbReference type="Pfam" id="PF13304"/>
    </source>
</evidence>
<organism evidence="2 3">
    <name type="scientific">Sphingobium rhizovicinum</name>
    <dbReference type="NCBI Taxonomy" id="432308"/>
    <lineage>
        <taxon>Bacteria</taxon>
        <taxon>Pseudomonadati</taxon>
        <taxon>Pseudomonadota</taxon>
        <taxon>Alphaproteobacteria</taxon>
        <taxon>Sphingomonadales</taxon>
        <taxon>Sphingomonadaceae</taxon>
        <taxon>Sphingobium</taxon>
    </lineage>
</organism>
<evidence type="ECO:0000313" key="2">
    <source>
        <dbReference type="EMBL" id="MFC3440910.1"/>
    </source>
</evidence>
<dbReference type="Gene3D" id="3.40.50.300">
    <property type="entry name" value="P-loop containing nucleotide triphosphate hydrolases"/>
    <property type="match status" value="2"/>
</dbReference>
<dbReference type="EMBL" id="JBHRVU010000004">
    <property type="protein sequence ID" value="MFC3440910.1"/>
    <property type="molecule type" value="Genomic_DNA"/>
</dbReference>
<dbReference type="PANTHER" id="PTHR32182:SF25">
    <property type="entry name" value="SLR1056 PROTEIN"/>
    <property type="match status" value="1"/>
</dbReference>
<dbReference type="CDD" id="cd00267">
    <property type="entry name" value="ABC_ATPase"/>
    <property type="match status" value="1"/>
</dbReference>
<dbReference type="InterPro" id="IPR027417">
    <property type="entry name" value="P-loop_NTPase"/>
</dbReference>
<dbReference type="PIRSF" id="PIRSF029347">
    <property type="entry name" value="RecF"/>
    <property type="match status" value="1"/>
</dbReference>
<reference evidence="3" key="1">
    <citation type="journal article" date="2019" name="Int. J. Syst. Evol. Microbiol.">
        <title>The Global Catalogue of Microorganisms (GCM) 10K type strain sequencing project: providing services to taxonomists for standard genome sequencing and annotation.</title>
        <authorList>
            <consortium name="The Broad Institute Genomics Platform"/>
            <consortium name="The Broad Institute Genome Sequencing Center for Infectious Disease"/>
            <person name="Wu L."/>
            <person name="Ma J."/>
        </authorList>
    </citation>
    <scope>NUCLEOTIDE SEQUENCE [LARGE SCALE GENOMIC DNA]</scope>
    <source>
        <strain evidence="3">CCM 7491</strain>
    </source>
</reference>
<evidence type="ECO:0000313" key="3">
    <source>
        <dbReference type="Proteomes" id="UP001595681"/>
    </source>
</evidence>
<dbReference type="InterPro" id="IPR003959">
    <property type="entry name" value="ATPase_AAA_core"/>
</dbReference>
<sequence length="384" mass="41788">MITRLAVAGYRSLRDVVLELGQLTLITGANGSGKSSLYRALRLLAETAQGRLIASLAGEGGLSSALWAGPENFSRAMRAGAQPVQGTVRSGPISLKLGFSSDDFGYAIDLGLPDPTHPFQRDPEIKVEAMWTGAMLGRANLFAERRGAAVSLRRAESGEWRHAMTNLSAFDSMVTHCADPVDGLELLMMRERMRNWRFYDALRTDADAPSRRPQVMTYTPVLASDGADLAAAIATIMAIGDREELDETIEDAFPGSQILVGEVDGHGVVEMRQPGLLRPLGARELSDGTLRYLLLAAALLSPRPPDIMVLNEPEASLHPSLLEPLARLLQRASRHGQIVIVSHSERLIQGLRRGGGMQEIRLSKALGETQSDAEDAPRWVWPKR</sequence>
<accession>A0ABV7NCD1</accession>
<keyword evidence="3" id="KW-1185">Reference proteome</keyword>
<dbReference type="Proteomes" id="UP001595681">
    <property type="component" value="Unassembled WGS sequence"/>
</dbReference>
<dbReference type="SUPFAM" id="SSF52540">
    <property type="entry name" value="P-loop containing nucleoside triphosphate hydrolases"/>
    <property type="match status" value="1"/>
</dbReference>
<feature type="domain" description="ATPase AAA-type core" evidence="1">
    <location>
        <begin position="23"/>
        <end position="348"/>
    </location>
</feature>
<dbReference type="RefSeq" id="WP_380794272.1">
    <property type="nucleotide sequence ID" value="NZ_JBHRVU010000004.1"/>
</dbReference>
<comment type="caution">
    <text evidence="2">The sequence shown here is derived from an EMBL/GenBank/DDBJ whole genome shotgun (WGS) entry which is preliminary data.</text>
</comment>
<dbReference type="Pfam" id="PF13304">
    <property type="entry name" value="AAA_21"/>
    <property type="match status" value="1"/>
</dbReference>
<protein>
    <submittedName>
        <fullName evidence="2">AAA family ATPase</fullName>
    </submittedName>
</protein>
<name>A0ABV7NCD1_9SPHN</name>